<feature type="domain" description="WW" evidence="5">
    <location>
        <begin position="21"/>
        <end position="48"/>
    </location>
</feature>
<dbReference type="InterPro" id="IPR036020">
    <property type="entry name" value="WW_dom_sf"/>
</dbReference>
<dbReference type="Pfam" id="PF00397">
    <property type="entry name" value="WW"/>
    <property type="match status" value="1"/>
</dbReference>
<dbReference type="PROSITE" id="PS01159">
    <property type="entry name" value="WW_DOMAIN_1"/>
    <property type="match status" value="1"/>
</dbReference>
<sequence>MAERDRALSSSSRRPRSVGSWTEHFSSSGKRYFYNHKTEVSQWEKPHEWRDHERAQLAANAASLNAHIQQSHHTHQEPGPSGLGSSGKTAGRAAITNAHLHHRRSHDRPAAAATGTPGPSRTSNPRIRKTSTSTASPKVVAFAASSDPAETSGSRNVASLECNQEEMPMDVDEESRDGDETETKPEVKQEEPKPLFSDDPITFDPEKYAAFLPKDFNLHRRNLVEHVESESVRAESKAFGIQTQIDRLSQDIKCSRSLVQTAHVKVALVDKRLAHVREDRKRLEEKKPAPNRSISTSSHHSSMQSSS</sequence>
<dbReference type="CDD" id="cd00201">
    <property type="entry name" value="WW"/>
    <property type="match status" value="1"/>
</dbReference>
<feature type="compositionally biased region" description="Low complexity" evidence="4">
    <location>
        <begin position="293"/>
        <end position="307"/>
    </location>
</feature>
<organism evidence="6 7">
    <name type="scientific">Steinernema hermaphroditum</name>
    <dbReference type="NCBI Taxonomy" id="289476"/>
    <lineage>
        <taxon>Eukaryota</taxon>
        <taxon>Metazoa</taxon>
        <taxon>Ecdysozoa</taxon>
        <taxon>Nematoda</taxon>
        <taxon>Chromadorea</taxon>
        <taxon>Rhabditida</taxon>
        <taxon>Tylenchina</taxon>
        <taxon>Panagrolaimomorpha</taxon>
        <taxon>Strongyloidoidea</taxon>
        <taxon>Steinernematidae</taxon>
        <taxon>Steinernema</taxon>
    </lineage>
</organism>
<evidence type="ECO:0000256" key="3">
    <source>
        <dbReference type="ARBA" id="ARBA00023242"/>
    </source>
</evidence>
<comment type="caution">
    <text evidence="6">The sequence shown here is derived from an EMBL/GenBank/DDBJ whole genome shotgun (WGS) entry which is preliminary data.</text>
</comment>
<feature type="compositionally biased region" description="Polar residues" evidence="4">
    <location>
        <begin position="148"/>
        <end position="157"/>
    </location>
</feature>
<dbReference type="SMART" id="SM00456">
    <property type="entry name" value="WW"/>
    <property type="match status" value="1"/>
</dbReference>
<feature type="compositionally biased region" description="Polar residues" evidence="4">
    <location>
        <begin position="19"/>
        <end position="29"/>
    </location>
</feature>
<dbReference type="AlphaFoldDB" id="A0AA39IJE9"/>
<dbReference type="GO" id="GO:0010506">
    <property type="term" value="P:regulation of autophagy"/>
    <property type="evidence" value="ECO:0007669"/>
    <property type="project" value="TreeGrafter"/>
</dbReference>
<keyword evidence="3" id="KW-0539">Nucleus</keyword>
<evidence type="ECO:0000313" key="6">
    <source>
        <dbReference type="EMBL" id="KAK0425455.1"/>
    </source>
</evidence>
<feature type="compositionally biased region" description="Low complexity" evidence="4">
    <location>
        <begin position="56"/>
        <end position="66"/>
    </location>
</feature>
<dbReference type="Proteomes" id="UP001175271">
    <property type="component" value="Unassembled WGS sequence"/>
</dbReference>
<dbReference type="InterPro" id="IPR038867">
    <property type="entry name" value="WAC"/>
</dbReference>
<evidence type="ECO:0000259" key="5">
    <source>
        <dbReference type="PROSITE" id="PS50020"/>
    </source>
</evidence>
<keyword evidence="2" id="KW-0156">Chromatin regulator</keyword>
<dbReference type="GO" id="GO:0005634">
    <property type="term" value="C:nucleus"/>
    <property type="evidence" value="ECO:0007669"/>
    <property type="project" value="UniProtKB-SubCell"/>
</dbReference>
<dbReference type="PANTHER" id="PTHR15911:SF6">
    <property type="entry name" value="WW DOMAIN-CONTAINING ADAPTER PROTEIN WITH COILED-COIL"/>
    <property type="match status" value="1"/>
</dbReference>
<dbReference type="GO" id="GO:0000993">
    <property type="term" value="F:RNA polymerase II complex binding"/>
    <property type="evidence" value="ECO:0007669"/>
    <property type="project" value="TreeGrafter"/>
</dbReference>
<feature type="compositionally biased region" description="Basic and acidic residues" evidence="4">
    <location>
        <begin position="36"/>
        <end position="55"/>
    </location>
</feature>
<proteinExistence type="predicted"/>
<comment type="subcellular location">
    <subcellularLocation>
        <location evidence="1">Nucleus</location>
    </subcellularLocation>
</comment>
<dbReference type="GO" id="GO:0003682">
    <property type="term" value="F:chromatin binding"/>
    <property type="evidence" value="ECO:0007669"/>
    <property type="project" value="TreeGrafter"/>
</dbReference>
<protein>
    <recommendedName>
        <fullName evidence="5">WW domain-containing protein</fullName>
    </recommendedName>
</protein>
<dbReference type="InterPro" id="IPR001202">
    <property type="entry name" value="WW_dom"/>
</dbReference>
<dbReference type="EMBL" id="JAUCMV010000001">
    <property type="protein sequence ID" value="KAK0425455.1"/>
    <property type="molecule type" value="Genomic_DNA"/>
</dbReference>
<evidence type="ECO:0000256" key="2">
    <source>
        <dbReference type="ARBA" id="ARBA00022853"/>
    </source>
</evidence>
<dbReference type="Gene3D" id="2.20.70.10">
    <property type="match status" value="1"/>
</dbReference>
<feature type="compositionally biased region" description="Polar residues" evidence="4">
    <location>
        <begin position="120"/>
        <end position="136"/>
    </location>
</feature>
<evidence type="ECO:0000256" key="4">
    <source>
        <dbReference type="SAM" id="MobiDB-lite"/>
    </source>
</evidence>
<reference evidence="6" key="1">
    <citation type="submission" date="2023-06" db="EMBL/GenBank/DDBJ databases">
        <title>Genomic analysis of the entomopathogenic nematode Steinernema hermaphroditum.</title>
        <authorList>
            <person name="Schwarz E.M."/>
            <person name="Heppert J.K."/>
            <person name="Baniya A."/>
            <person name="Schwartz H.T."/>
            <person name="Tan C.-H."/>
            <person name="Antoshechkin I."/>
            <person name="Sternberg P.W."/>
            <person name="Goodrich-Blair H."/>
            <person name="Dillman A.R."/>
        </authorList>
    </citation>
    <scope>NUCLEOTIDE SEQUENCE</scope>
    <source>
        <strain evidence="6">PS9179</strain>
        <tissue evidence="6">Whole animal</tissue>
    </source>
</reference>
<feature type="compositionally biased region" description="Basic and acidic residues" evidence="4">
    <location>
        <begin position="181"/>
        <end position="193"/>
    </location>
</feature>
<dbReference type="GO" id="GO:1904263">
    <property type="term" value="P:positive regulation of TORC1 signaling"/>
    <property type="evidence" value="ECO:0007669"/>
    <property type="project" value="TreeGrafter"/>
</dbReference>
<gene>
    <name evidence="6" type="ORF">QR680_009211</name>
</gene>
<feature type="region of interest" description="Disordered" evidence="4">
    <location>
        <begin position="1"/>
        <end position="200"/>
    </location>
</feature>
<dbReference type="GO" id="GO:0006325">
    <property type="term" value="P:chromatin organization"/>
    <property type="evidence" value="ECO:0007669"/>
    <property type="project" value="UniProtKB-KW"/>
</dbReference>
<feature type="compositionally biased region" description="Basic and acidic residues" evidence="4">
    <location>
        <begin position="276"/>
        <end position="288"/>
    </location>
</feature>
<name>A0AA39IJE9_9BILA</name>
<accession>A0AA39IJE9</accession>
<evidence type="ECO:0000256" key="1">
    <source>
        <dbReference type="ARBA" id="ARBA00004123"/>
    </source>
</evidence>
<dbReference type="SUPFAM" id="SSF51045">
    <property type="entry name" value="WW domain"/>
    <property type="match status" value="1"/>
</dbReference>
<dbReference type="PANTHER" id="PTHR15911">
    <property type="entry name" value="WW DOMAIN-CONTAINING ADAPTER PROTEIN WITH COILED-COIL"/>
    <property type="match status" value="1"/>
</dbReference>
<dbReference type="PROSITE" id="PS50020">
    <property type="entry name" value="WW_DOMAIN_2"/>
    <property type="match status" value="1"/>
</dbReference>
<keyword evidence="7" id="KW-1185">Reference proteome</keyword>
<feature type="compositionally biased region" description="Acidic residues" evidence="4">
    <location>
        <begin position="163"/>
        <end position="180"/>
    </location>
</feature>
<evidence type="ECO:0000313" key="7">
    <source>
        <dbReference type="Proteomes" id="UP001175271"/>
    </source>
</evidence>
<feature type="region of interest" description="Disordered" evidence="4">
    <location>
        <begin position="276"/>
        <end position="307"/>
    </location>
</feature>
<feature type="compositionally biased region" description="Low complexity" evidence="4">
    <location>
        <begin position="110"/>
        <end position="119"/>
    </location>
</feature>